<comment type="caution">
    <text evidence="2">The sequence shown here is derived from an EMBL/GenBank/DDBJ whole genome shotgun (WGS) entry which is preliminary data.</text>
</comment>
<dbReference type="EMBL" id="LAZR01005932">
    <property type="protein sequence ID" value="KKM96036.1"/>
    <property type="molecule type" value="Genomic_DNA"/>
</dbReference>
<feature type="region of interest" description="Disordered" evidence="1">
    <location>
        <begin position="1"/>
        <end position="23"/>
    </location>
</feature>
<name>A0A0F9M9I5_9ZZZZ</name>
<evidence type="ECO:0000256" key="1">
    <source>
        <dbReference type="SAM" id="MobiDB-lite"/>
    </source>
</evidence>
<accession>A0A0F9M9I5</accession>
<protein>
    <submittedName>
        <fullName evidence="2">Uncharacterized protein</fullName>
    </submittedName>
</protein>
<sequence length="111" mass="12578">MVVCHSEQTTKRSQFGSSRKENRANERGQFALASFLLYIGFVHVPLREEGAQRSAPFSFVAPNHLLLYSRFIPDGADRFLLCERDALRPRVSFVLIDSESILIYDGVKVTS</sequence>
<dbReference type="AlphaFoldDB" id="A0A0F9M9I5"/>
<gene>
    <name evidence="2" type="ORF">LCGC14_1182190</name>
</gene>
<reference evidence="2" key="1">
    <citation type="journal article" date="2015" name="Nature">
        <title>Complex archaea that bridge the gap between prokaryotes and eukaryotes.</title>
        <authorList>
            <person name="Spang A."/>
            <person name="Saw J.H."/>
            <person name="Jorgensen S.L."/>
            <person name="Zaremba-Niedzwiedzka K."/>
            <person name="Martijn J."/>
            <person name="Lind A.E."/>
            <person name="van Eijk R."/>
            <person name="Schleper C."/>
            <person name="Guy L."/>
            <person name="Ettema T.J."/>
        </authorList>
    </citation>
    <scope>NUCLEOTIDE SEQUENCE</scope>
</reference>
<organism evidence="2">
    <name type="scientific">marine sediment metagenome</name>
    <dbReference type="NCBI Taxonomy" id="412755"/>
    <lineage>
        <taxon>unclassified sequences</taxon>
        <taxon>metagenomes</taxon>
        <taxon>ecological metagenomes</taxon>
    </lineage>
</organism>
<proteinExistence type="predicted"/>
<evidence type="ECO:0000313" key="2">
    <source>
        <dbReference type="EMBL" id="KKM96036.1"/>
    </source>
</evidence>